<reference evidence="1" key="1">
    <citation type="submission" date="2020-04" db="EMBL/GenBank/DDBJ databases">
        <title>Draft genome resource of the tomato pathogen Pseudocercospora fuligena.</title>
        <authorList>
            <person name="Zaccaron A."/>
        </authorList>
    </citation>
    <scope>NUCLEOTIDE SEQUENCE</scope>
    <source>
        <strain evidence="1">PF001</strain>
    </source>
</reference>
<evidence type="ECO:0000313" key="2">
    <source>
        <dbReference type="Proteomes" id="UP000660729"/>
    </source>
</evidence>
<gene>
    <name evidence="1" type="ORF">HII31_02488</name>
</gene>
<evidence type="ECO:0000313" key="1">
    <source>
        <dbReference type="EMBL" id="KAF7196087.1"/>
    </source>
</evidence>
<dbReference type="Proteomes" id="UP000660729">
    <property type="component" value="Unassembled WGS sequence"/>
</dbReference>
<dbReference type="AlphaFoldDB" id="A0A8H6RSK0"/>
<keyword evidence="2" id="KW-1185">Reference proteome</keyword>
<proteinExistence type="predicted"/>
<protein>
    <recommendedName>
        <fullName evidence="3">F-box domain-containing protein</fullName>
    </recommendedName>
</protein>
<comment type="caution">
    <text evidence="1">The sequence shown here is derived from an EMBL/GenBank/DDBJ whole genome shotgun (WGS) entry which is preliminary data.</text>
</comment>
<name>A0A8H6RSK0_9PEZI</name>
<sequence length="239" mass="26877">MHVETMAKPQPTTTIAMPISFLDLPPDVRNDIYHFALLTARPLRVEEGGRARAPSACPGILTPALLLTCRTIWKDAAAIVYWNHAFIGHAHALGTFVRKLSFRWDWASRLRYLKVIKGMTEDDLAYLLANLREATGLEYLGIFYQDVYPRNRPKEMAKKLESLARAFRNAKKKCTADLVDMIGFYGDPYSCRWSWAVTRPGQLRARGAYTLQVKQELTKLLGQGDMPLHAGPSAAMVPG</sequence>
<dbReference type="OrthoDB" id="5324977at2759"/>
<evidence type="ECO:0008006" key="3">
    <source>
        <dbReference type="Google" id="ProtNLM"/>
    </source>
</evidence>
<accession>A0A8H6RSK0</accession>
<organism evidence="1 2">
    <name type="scientific">Pseudocercospora fuligena</name>
    <dbReference type="NCBI Taxonomy" id="685502"/>
    <lineage>
        <taxon>Eukaryota</taxon>
        <taxon>Fungi</taxon>
        <taxon>Dikarya</taxon>
        <taxon>Ascomycota</taxon>
        <taxon>Pezizomycotina</taxon>
        <taxon>Dothideomycetes</taxon>
        <taxon>Dothideomycetidae</taxon>
        <taxon>Mycosphaerellales</taxon>
        <taxon>Mycosphaerellaceae</taxon>
        <taxon>Pseudocercospora</taxon>
    </lineage>
</organism>
<dbReference type="EMBL" id="JABCIY010000031">
    <property type="protein sequence ID" value="KAF7196087.1"/>
    <property type="molecule type" value="Genomic_DNA"/>
</dbReference>